<comment type="caution">
    <text evidence="2">The sequence shown here is derived from an EMBL/GenBank/DDBJ whole genome shotgun (WGS) entry which is preliminary data.</text>
</comment>
<evidence type="ECO:0000313" key="2">
    <source>
        <dbReference type="EMBL" id="RDX96678.1"/>
    </source>
</evidence>
<reference evidence="2" key="1">
    <citation type="submission" date="2018-05" db="EMBL/GenBank/DDBJ databases">
        <title>Draft genome of Mucuna pruriens seed.</title>
        <authorList>
            <person name="Nnadi N.E."/>
            <person name="Vos R."/>
            <person name="Hasami M.H."/>
            <person name="Devisetty U.K."/>
            <person name="Aguiy J.C."/>
        </authorList>
    </citation>
    <scope>NUCLEOTIDE SEQUENCE [LARGE SCALE GENOMIC DNA]</scope>
    <source>
        <strain evidence="2">JCA_2017</strain>
    </source>
</reference>
<dbReference type="OrthoDB" id="667051at2759"/>
<dbReference type="AlphaFoldDB" id="A0A371H1I6"/>
<feature type="compositionally biased region" description="Basic residues" evidence="1">
    <location>
        <begin position="148"/>
        <end position="162"/>
    </location>
</feature>
<feature type="non-terminal residue" evidence="2">
    <location>
        <position position="1"/>
    </location>
</feature>
<feature type="compositionally biased region" description="Low complexity" evidence="1">
    <location>
        <begin position="186"/>
        <end position="197"/>
    </location>
</feature>
<feature type="compositionally biased region" description="Polar residues" evidence="1">
    <location>
        <begin position="163"/>
        <end position="179"/>
    </location>
</feature>
<feature type="region of interest" description="Disordered" evidence="1">
    <location>
        <begin position="214"/>
        <end position="257"/>
    </location>
</feature>
<proteinExistence type="predicted"/>
<gene>
    <name evidence="2" type="ORF">CR513_20621</name>
</gene>
<feature type="compositionally biased region" description="Basic and acidic residues" evidence="1">
    <location>
        <begin position="90"/>
        <end position="134"/>
    </location>
</feature>
<dbReference type="Proteomes" id="UP000257109">
    <property type="component" value="Unassembled WGS sequence"/>
</dbReference>
<organism evidence="2 3">
    <name type="scientific">Mucuna pruriens</name>
    <name type="common">Velvet bean</name>
    <name type="synonym">Dolichos pruriens</name>
    <dbReference type="NCBI Taxonomy" id="157652"/>
    <lineage>
        <taxon>Eukaryota</taxon>
        <taxon>Viridiplantae</taxon>
        <taxon>Streptophyta</taxon>
        <taxon>Embryophyta</taxon>
        <taxon>Tracheophyta</taxon>
        <taxon>Spermatophyta</taxon>
        <taxon>Magnoliopsida</taxon>
        <taxon>eudicotyledons</taxon>
        <taxon>Gunneridae</taxon>
        <taxon>Pentapetalae</taxon>
        <taxon>rosids</taxon>
        <taxon>fabids</taxon>
        <taxon>Fabales</taxon>
        <taxon>Fabaceae</taxon>
        <taxon>Papilionoideae</taxon>
        <taxon>50 kb inversion clade</taxon>
        <taxon>NPAAA clade</taxon>
        <taxon>indigoferoid/millettioid clade</taxon>
        <taxon>Phaseoleae</taxon>
        <taxon>Mucuna</taxon>
    </lineage>
</organism>
<name>A0A371H1I6_MUCPR</name>
<accession>A0A371H1I6</accession>
<dbReference type="EMBL" id="QJKJ01003835">
    <property type="protein sequence ID" value="RDX96678.1"/>
    <property type="molecule type" value="Genomic_DNA"/>
</dbReference>
<feature type="region of interest" description="Disordered" evidence="1">
    <location>
        <begin position="85"/>
        <end position="199"/>
    </location>
</feature>
<dbReference type="InterPro" id="IPR012442">
    <property type="entry name" value="DUF1645_plant"/>
</dbReference>
<dbReference type="PANTHER" id="PTHR33095">
    <property type="entry name" value="OS07G0619500 PROTEIN"/>
    <property type="match status" value="1"/>
</dbReference>
<dbReference type="PANTHER" id="PTHR33095:SF105">
    <property type="entry name" value="DUF1645 FAMILY PROTEIN"/>
    <property type="match status" value="1"/>
</dbReference>
<protein>
    <submittedName>
        <fullName evidence="2">Uncharacterized protein</fullName>
    </submittedName>
</protein>
<evidence type="ECO:0000313" key="3">
    <source>
        <dbReference type="Proteomes" id="UP000257109"/>
    </source>
</evidence>
<evidence type="ECO:0000256" key="1">
    <source>
        <dbReference type="SAM" id="MobiDB-lite"/>
    </source>
</evidence>
<feature type="compositionally biased region" description="Basic and acidic residues" evidence="1">
    <location>
        <begin position="218"/>
        <end position="237"/>
    </location>
</feature>
<sequence>MEVVIQSPSSPTMDNFEFGSNMGLPYQSAPSSPKRFGDYYLSAPTSPTRLSQLYTEFEYYSSATPSSFEVSNKVDDDENDDYSFAFSVSRESDKSSRSAEELFHGGKIKPLDDNKEPLVDEQKRGREKERERISRTKTMLSSSSSSKSGRRVARSHSPHRKSSSQYTWEAEVQQQQQPRISKEDLSNSSALSSSSSKGSKRWWLKDFLLFRSASEGRGSSKDPLKKYYNKKNSEEVKGSSSFRSSDSSRRKGPVSAHELHYAMKRAESEDMKKRTFLPYRQGILGRLAGFGL</sequence>
<dbReference type="Pfam" id="PF07816">
    <property type="entry name" value="DUF1645"/>
    <property type="match status" value="1"/>
</dbReference>
<keyword evidence="3" id="KW-1185">Reference proteome</keyword>
<dbReference type="STRING" id="157652.A0A371H1I6"/>